<proteinExistence type="predicted"/>
<feature type="region of interest" description="Disordered" evidence="1">
    <location>
        <begin position="152"/>
        <end position="180"/>
    </location>
</feature>
<evidence type="ECO:0000256" key="2">
    <source>
        <dbReference type="SAM" id="Phobius"/>
    </source>
</evidence>
<feature type="transmembrane region" description="Helical" evidence="2">
    <location>
        <begin position="12"/>
        <end position="33"/>
    </location>
</feature>
<comment type="caution">
    <text evidence="3">The sequence shown here is derived from an EMBL/GenBank/DDBJ whole genome shotgun (WGS) entry which is preliminary data.</text>
</comment>
<organism evidence="3 4">
    <name type="scientific">Meloidogyne enterolobii</name>
    <name type="common">Root-knot nematode worm</name>
    <name type="synonym">Meloidogyne mayaguensis</name>
    <dbReference type="NCBI Taxonomy" id="390850"/>
    <lineage>
        <taxon>Eukaryota</taxon>
        <taxon>Metazoa</taxon>
        <taxon>Ecdysozoa</taxon>
        <taxon>Nematoda</taxon>
        <taxon>Chromadorea</taxon>
        <taxon>Rhabditida</taxon>
        <taxon>Tylenchina</taxon>
        <taxon>Tylenchomorpha</taxon>
        <taxon>Tylenchoidea</taxon>
        <taxon>Meloidogynidae</taxon>
        <taxon>Meloidogyninae</taxon>
        <taxon>Meloidogyne</taxon>
    </lineage>
</organism>
<accession>A0A6V7TSH3</accession>
<keyword evidence="2" id="KW-1133">Transmembrane helix</keyword>
<dbReference type="AlphaFoldDB" id="A0A6V7TSH3"/>
<gene>
    <name evidence="3" type="ORF">MENT_LOCUS3818</name>
</gene>
<feature type="transmembrane region" description="Helical" evidence="2">
    <location>
        <begin position="219"/>
        <end position="240"/>
    </location>
</feature>
<evidence type="ECO:0000313" key="4">
    <source>
        <dbReference type="Proteomes" id="UP000580250"/>
    </source>
</evidence>
<evidence type="ECO:0000313" key="3">
    <source>
        <dbReference type="EMBL" id="CAD2132853.1"/>
    </source>
</evidence>
<feature type="compositionally biased region" description="Polar residues" evidence="1">
    <location>
        <begin position="157"/>
        <end position="178"/>
    </location>
</feature>
<evidence type="ECO:0000256" key="1">
    <source>
        <dbReference type="SAM" id="MobiDB-lite"/>
    </source>
</evidence>
<protein>
    <submittedName>
        <fullName evidence="3">Uncharacterized protein</fullName>
    </submittedName>
</protein>
<reference evidence="3 4" key="1">
    <citation type="submission" date="2020-08" db="EMBL/GenBank/DDBJ databases">
        <authorList>
            <person name="Koutsovoulos G."/>
            <person name="Danchin GJ E."/>
        </authorList>
    </citation>
    <scope>NUCLEOTIDE SEQUENCE [LARGE SCALE GENOMIC DNA]</scope>
</reference>
<sequence length="250" mass="27966">MIASTASWVIGHSLLFLNCFLTPIPIAIAVINLIGYSFSKYSPQIRNWYWSEWLGVCIAIIPLLPILFWALIVILKSCNYTPRISLFRRLSMAFRSPLKHELIKSNERSSNAVQHRLMSSGGNTNQNNQSSYRGASTGYILLPQAPLAQPENDEVAGQSSARNHGINQQQTNNSTASTLRAADHTNSRNGSGYLIDDYMHQQQSPSINEKFINTILIPVFYLFKIVVFNILCMYVGAFIISPGQALSFSF</sequence>
<keyword evidence="2" id="KW-0812">Transmembrane</keyword>
<feature type="transmembrane region" description="Helical" evidence="2">
    <location>
        <begin position="53"/>
        <end position="75"/>
    </location>
</feature>
<dbReference type="Proteomes" id="UP000580250">
    <property type="component" value="Unassembled WGS sequence"/>
</dbReference>
<name>A0A6V7TSH3_MELEN</name>
<dbReference type="OrthoDB" id="6581954at2759"/>
<dbReference type="EMBL" id="CAJEWN010000012">
    <property type="protein sequence ID" value="CAD2132853.1"/>
    <property type="molecule type" value="Genomic_DNA"/>
</dbReference>
<keyword evidence="2" id="KW-0472">Membrane</keyword>